<dbReference type="InterPro" id="IPR025388">
    <property type="entry name" value="Alginate_export_dom"/>
</dbReference>
<evidence type="ECO:0000313" key="3">
    <source>
        <dbReference type="Proteomes" id="UP000245370"/>
    </source>
</evidence>
<dbReference type="OrthoDB" id="1070463at2"/>
<reference evidence="2 3" key="2">
    <citation type="submission" date="2018-05" db="EMBL/GenBank/DDBJ databases">
        <authorList>
            <person name="Lanie J.A."/>
            <person name="Ng W.-L."/>
            <person name="Kazmierczak K.M."/>
            <person name="Andrzejewski T.M."/>
            <person name="Davidsen T.M."/>
            <person name="Wayne K.J."/>
            <person name="Tettelin H."/>
            <person name="Glass J.I."/>
            <person name="Rusch D."/>
            <person name="Podicherti R."/>
            <person name="Tsui H.-C.T."/>
            <person name="Winkler M.E."/>
        </authorList>
    </citation>
    <scope>NUCLEOTIDE SEQUENCE [LARGE SCALE GENOMIC DNA]</scope>
    <source>
        <strain evidence="2 3">C305</strain>
    </source>
</reference>
<accession>A0A2U2XA73</accession>
<dbReference type="AlphaFoldDB" id="A0A2U2XA73"/>
<sequence length="429" mass="48810">MKHLRNSLLIGLALLTSIYSNSQLELTGQYKARAEFANGYQQPLMSDQDPGFFIAQRARLGAKYTHEKFAFNLSMQDVRTWGNTSHLAIDNNGLLSIYQANVSLFLNNKWTLKVGRQPISYDNQRIFGGLDWAMQGRRHDGVILKFRDSSWSVDVGATYNQEKASNTEIFYTLNNYKTFQYLWANKKWDNFSASVLVLNNGVDQIYLEDSVYKSRTNFSQTIGTHLEYKRKKFDVIAYGYYQMGVAPNKQTLSAYNASLAGTYKPNKNWGITLGGEILSGTSDEATINDRNESFTPLYGTNHLFNGFMDYFYVGNHGNNVGLMDGYLKAKYSKGKYTFGLANHMFYAAADVARPGNFTPNFIAMDPYLGYEIDFTVKYQFADEVTIQAGYSHMFGTGTMRELKNVDNNDTSGWAYVMLTLKPFKNFQLK</sequence>
<evidence type="ECO:0000313" key="2">
    <source>
        <dbReference type="EMBL" id="PWH84696.1"/>
    </source>
</evidence>
<organism evidence="2 3">
    <name type="scientific">Brumimicrobium oceani</name>
    <dbReference type="NCBI Taxonomy" id="2100725"/>
    <lineage>
        <taxon>Bacteria</taxon>
        <taxon>Pseudomonadati</taxon>
        <taxon>Bacteroidota</taxon>
        <taxon>Flavobacteriia</taxon>
        <taxon>Flavobacteriales</taxon>
        <taxon>Crocinitomicaceae</taxon>
        <taxon>Brumimicrobium</taxon>
    </lineage>
</organism>
<comment type="caution">
    <text evidence="2">The sequence shown here is derived from an EMBL/GenBank/DDBJ whole genome shotgun (WGS) entry which is preliminary data.</text>
</comment>
<proteinExistence type="predicted"/>
<gene>
    <name evidence="2" type="ORF">DIT68_13310</name>
</gene>
<reference evidence="2 3" key="1">
    <citation type="submission" date="2018-05" db="EMBL/GenBank/DDBJ databases">
        <title>Brumimicrobium oceani sp. nov., isolated from coastal sediment.</title>
        <authorList>
            <person name="Kou Y."/>
        </authorList>
    </citation>
    <scope>NUCLEOTIDE SEQUENCE [LARGE SCALE GENOMIC DNA]</scope>
    <source>
        <strain evidence="2 3">C305</strain>
    </source>
</reference>
<dbReference type="Pfam" id="PF13372">
    <property type="entry name" value="Alginate_exp"/>
    <property type="match status" value="1"/>
</dbReference>
<dbReference type="EMBL" id="QFRJ01000012">
    <property type="protein sequence ID" value="PWH84696.1"/>
    <property type="molecule type" value="Genomic_DNA"/>
</dbReference>
<keyword evidence="3" id="KW-1185">Reference proteome</keyword>
<dbReference type="RefSeq" id="WP_109360308.1">
    <property type="nucleotide sequence ID" value="NZ_QFRJ01000012.1"/>
</dbReference>
<protein>
    <recommendedName>
        <fullName evidence="1">Alginate export domain-containing protein</fullName>
    </recommendedName>
</protein>
<name>A0A2U2XA73_9FLAO</name>
<dbReference type="Proteomes" id="UP000245370">
    <property type="component" value="Unassembled WGS sequence"/>
</dbReference>
<evidence type="ECO:0000259" key="1">
    <source>
        <dbReference type="Pfam" id="PF13372"/>
    </source>
</evidence>
<feature type="domain" description="Alginate export" evidence="1">
    <location>
        <begin position="23"/>
        <end position="400"/>
    </location>
</feature>
<dbReference type="SUPFAM" id="SSF56935">
    <property type="entry name" value="Porins"/>
    <property type="match status" value="1"/>
</dbReference>